<reference evidence="2 3" key="1">
    <citation type="submission" date="2017-02" db="EMBL/GenBank/DDBJ databases">
        <authorList>
            <person name="Jeong S."/>
        </authorList>
    </citation>
    <scope>NUCLEOTIDE SEQUENCE [LARGE SCALE GENOMIC DNA]</scope>
    <source>
        <strain evidence="2 3">RMAR6-6</strain>
    </source>
</reference>
<evidence type="ECO:0000256" key="1">
    <source>
        <dbReference type="SAM" id="MobiDB-lite"/>
    </source>
</evidence>
<name>A0ABM6IAM1_9HYPH</name>
<sequence>MVRAHAVWDDEGGAPRQDSMHSEYGKRIEADGSWTIYHVFSGVPATIGGDLMRGMNSNDALDQMTKTNLDNSRRRAVPTGTLKGRFLAAWWVRLCKHF</sequence>
<accession>A0ABM6IAM1</accession>
<keyword evidence="3" id="KW-1185">Reference proteome</keyword>
<organism evidence="2 3">
    <name type="scientific">Roseibium algicola</name>
    <dbReference type="NCBI Taxonomy" id="2857014"/>
    <lineage>
        <taxon>Bacteria</taxon>
        <taxon>Pseudomonadati</taxon>
        <taxon>Pseudomonadota</taxon>
        <taxon>Alphaproteobacteria</taxon>
        <taxon>Hyphomicrobiales</taxon>
        <taxon>Stappiaceae</taxon>
        <taxon>Roseibium</taxon>
    </lineage>
</organism>
<feature type="region of interest" description="Disordered" evidence="1">
    <location>
        <begin position="1"/>
        <end position="22"/>
    </location>
</feature>
<evidence type="ECO:0008006" key="4">
    <source>
        <dbReference type="Google" id="ProtNLM"/>
    </source>
</evidence>
<protein>
    <recommendedName>
        <fullName evidence="4">SnoaL-like domain-containing protein</fullName>
    </recommendedName>
</protein>
<dbReference type="Proteomes" id="UP000188174">
    <property type="component" value="Chromosome"/>
</dbReference>
<gene>
    <name evidence="2" type="ORF">B0E33_20450</name>
</gene>
<proteinExistence type="predicted"/>
<evidence type="ECO:0000313" key="3">
    <source>
        <dbReference type="Proteomes" id="UP000188174"/>
    </source>
</evidence>
<evidence type="ECO:0000313" key="2">
    <source>
        <dbReference type="EMBL" id="AQQ07561.1"/>
    </source>
</evidence>
<dbReference type="EMBL" id="CP019630">
    <property type="protein sequence ID" value="AQQ07561.1"/>
    <property type="molecule type" value="Genomic_DNA"/>
</dbReference>